<dbReference type="GO" id="GO:0045053">
    <property type="term" value="P:protein retention in Golgi apparatus"/>
    <property type="evidence" value="ECO:0007669"/>
    <property type="project" value="TreeGrafter"/>
</dbReference>
<comment type="similarity">
    <text evidence="1">Belongs to the VPS13 family.</text>
</comment>
<dbReference type="PANTHER" id="PTHR16166:SF93">
    <property type="entry name" value="INTERMEMBRANE LIPID TRANSFER PROTEIN VPS13"/>
    <property type="match status" value="1"/>
</dbReference>
<feature type="domain" description="Intermembrane lipid transfer protein VPS13-like C-terminal" evidence="9">
    <location>
        <begin position="3034"/>
        <end position="3153"/>
    </location>
</feature>
<dbReference type="InterPro" id="IPR056747">
    <property type="entry name" value="VPS13-like_M"/>
</dbReference>
<name>T1J4H6_STRMM</name>
<evidence type="ECO:0000256" key="5">
    <source>
        <dbReference type="SAM" id="MobiDB-lite"/>
    </source>
</evidence>
<dbReference type="PhylomeDB" id="T1J4H6"/>
<dbReference type="STRING" id="126957.T1J4H6"/>
<accession>T1J4H6</accession>
<evidence type="ECO:0008006" key="12">
    <source>
        <dbReference type="Google" id="ProtNLM"/>
    </source>
</evidence>
<keyword evidence="11" id="KW-1185">Reference proteome</keyword>
<evidence type="ECO:0000259" key="6">
    <source>
        <dbReference type="Pfam" id="PF12624"/>
    </source>
</evidence>
<keyword evidence="2" id="KW-0813">Transport</keyword>
<feature type="coiled-coil region" evidence="4">
    <location>
        <begin position="818"/>
        <end position="868"/>
    </location>
</feature>
<keyword evidence="3" id="KW-0445">Lipid transport</keyword>
<proteinExistence type="inferred from homology"/>
<dbReference type="EnsemblMetazoa" id="SMAR008511-RA">
    <property type="protein sequence ID" value="SMAR008511-PA"/>
    <property type="gene ID" value="SMAR008511"/>
</dbReference>
<dbReference type="Pfam" id="PF25036">
    <property type="entry name" value="VPS13_VAB"/>
    <property type="match status" value="1"/>
</dbReference>
<organism evidence="10 11">
    <name type="scientific">Strigamia maritima</name>
    <name type="common">European centipede</name>
    <name type="synonym">Geophilus maritimus</name>
    <dbReference type="NCBI Taxonomy" id="126957"/>
    <lineage>
        <taxon>Eukaryota</taxon>
        <taxon>Metazoa</taxon>
        <taxon>Ecdysozoa</taxon>
        <taxon>Arthropoda</taxon>
        <taxon>Myriapoda</taxon>
        <taxon>Chilopoda</taxon>
        <taxon>Pleurostigmophora</taxon>
        <taxon>Geophilomorpha</taxon>
        <taxon>Linotaeniidae</taxon>
        <taxon>Strigamia</taxon>
    </lineage>
</organism>
<dbReference type="HOGENOM" id="CLU_000135_1_0_1"/>
<dbReference type="PANTHER" id="PTHR16166">
    <property type="entry name" value="VACUOLAR PROTEIN SORTING-ASSOCIATED PROTEIN VPS13"/>
    <property type="match status" value="1"/>
</dbReference>
<dbReference type="GO" id="GO:0006623">
    <property type="term" value="P:protein targeting to vacuole"/>
    <property type="evidence" value="ECO:0007669"/>
    <property type="project" value="TreeGrafter"/>
</dbReference>
<dbReference type="InterPro" id="IPR026854">
    <property type="entry name" value="VPS13_N"/>
</dbReference>
<feature type="domain" description="Chorein N-terminal" evidence="6">
    <location>
        <begin position="2"/>
        <end position="864"/>
    </location>
</feature>
<dbReference type="Pfam" id="PF12624">
    <property type="entry name" value="VPS13_N"/>
    <property type="match status" value="1"/>
</dbReference>
<dbReference type="Pfam" id="PF25037">
    <property type="entry name" value="VPS13_C"/>
    <property type="match status" value="1"/>
</dbReference>
<evidence type="ECO:0000256" key="3">
    <source>
        <dbReference type="ARBA" id="ARBA00023055"/>
    </source>
</evidence>
<evidence type="ECO:0000256" key="2">
    <source>
        <dbReference type="ARBA" id="ARBA00022448"/>
    </source>
</evidence>
<feature type="region of interest" description="Disordered" evidence="5">
    <location>
        <begin position="1019"/>
        <end position="1057"/>
    </location>
</feature>
<sequence>MVFESIVTDLLNKFLGSYVQNLDSSQLKIGIWGGDVVLQNLILKENALNELDLPVKTTYGSLGKLVLKIPWKNLYNAPVVASIENLQLLVVPNTDVKYNDEKEEKIAWDTKQQLIKKLEEAKRIEEERKKPRDPQQDTFTEKLVTQVIKNLQINIKDIHVRYEDKLSHAGNPFAFGITLHTLTFESTDDKWKVGIVQDANVKMIYKLVTMSNCAFYWNSKTKLFSEMNEGERSLAFMNGISTESFHPANINAVLGPINSTLKLQINPKPEQSNPEFSIPKLVLSLIMDDLSFSLSKFQYHDILILSQSLEWMTISSRYRKYKPDVPVKGHAKQWWHFAYKCILEEDVRRRAKNWSWIHIKTHRKTCHNYKDCYKQVLMGKITPADNLMQNFEKELDIFNITLVRKQADFEFERSGLKKAESKSNGWFGGWFGKKKDKKEETSLVKQFEDAMSPEEKAKLCDAIGYSENMTPAVYPKTFIEHKIHLHLKKLRITIVDDSKPIQTDVLHLKLVDVKSAVEQRPSANAVKINATVGTLTVTGFRPDAKGSLPTLVTTKTAEKETKALLLNVLFETAPLDGTCDQRLHVTSNPLEIIFHADTVNTITTFFKPPKNVEIYSKFQAAAASTFDDIRDYSATSYQYAIDQHKYLDLKLDMKGPYLIVPENGVYQKNVPLLLIDMGNLKMHSIKRSESAEGITSLSKLSKQGASQEEIMKEMIAQIYDKYVLSLSGIQVLFASMGDDWMNARTKLKTSLHIWQPTNIEVQLEKSVIMDDPRLPKIKVRGSLPYLHFNLSDQKVLRLAKLLFSIPQPPSEPLTDDILAALDQKIAAEEAKKTLIESNRKLSIDNKNVKALKKLAHKEEAEVKSEEIQSTNVEFTFELGEVSLVISRLKDDREIDFMKFSVNNLGVGMKARTFDTVIDVYLGAIEVVNTQFKSLDSDSPIYIIQTPKSAKTTDIRLCTVQLQMADKKSPIFASHYNRIVQQIVVNFTELKVVLHQEAILDSVKFAKDLVGELEKVQPPQIASPSTLPRTRSDSIRSDRSTRSTVTSMVDKSLKSSSRKLSKRKEEDIELKFVAQLNTVNVSICSNARKVLDLHVGGVKAEVVIQKSMTSVYNVLGNILVLDPTPGAIHSRILSVIGKEVIDTRIVVYNSATVGDNYVDMAKCDTSVVAKLGKVRIFFINKVVTDIMNFASNFQVAIDKVKESAAKAAEVAIENVQSAYEKASRISLSVNMKAPEIVMPRHSKSLEVLLLDMGQLSLQNKFSLGKTTLTQYPTSPILESLTIKLQDFKTSRALWDNKAAKLKAECMLLKPITIGLDIKRNLSASWCVDIPQIDINGKLGMVIATVSQEDYSFVMNTLNENLSEEPITDLREIDITMLDLAVAEPIHKEFVINAKRELSVVIEESSPVPSIHTVHTSFKFYFALDKLSATLYSGSSNLTEGVVNRNSLQALAKFELHVVAVKGEIFSDQSICANVVLVNCILDDIRESQKSFITRLMERTSVDSHNMVDVTFKKDSTADIFLDVKVYSFSLIACPDYLMMISQFFTIDNPKSKETKHKEIKGIKITKSNVNQAIEEPKPEPLKFSTTVKIHVEKPDIILLDDITNINTYGVMLNMEASLRLKMSPERQTMSGAIDDLQILSCCFNPEYRADTTAEILSPCSVSLSSSIPFGEGMHVDLDIGDIELHLTPASVRLLSSIMSKFAVPPPSDELIGAAEEDYSNLWQIKRDNEMDYWFLKPEEGVEVVEDTVVVPTTELEPRNEQMFLRVKTILLTLEIGVGLQTIPMLLLESNCYAEMKNWSKAVEISGGLSLEMLCYNEKLALWEPFIERVETNKSSVRPWELILEMRMNNEPPPAIEQEELDEMSFEIPKSTLLIKSQDVMDLVISKTSLEVLTNLGQSFSDAVNLVTTTKIDAPSAPYVVENYTGFPITLVLSHEDFGVYGKSSKEAITDVVLEPNASVSLCAKMEKGIKEKKSVLRMQEMANDNKLIVKINDMNIVRHMSIRKADKRLFPLPQKTYPGDQWGLVCDVRAVYGSKVVSLRSVVQIRNQFNIPIEVYYMAKEKDELVCCGIAVPNKMFNVPMSAVYTTTNEMFFRPQNDEHKFSVISYTWKDLIKNPTYHRVLECESKQLNGRPFYIHTIGEIDQIFFEDTKKKTLASTCYILNLKPTVLLKNFLPIPLCCNRQGELKDETINSGEKIELFWMDVNSTVLTLQIKDYLNQTWTCSRKLESKVEDLSVWSFESNANTTLKNTLELGIYTENDYSSLTLSLYCPFWMINKTGLPLVYKAEETSITNHPVTHVGPILFSFKAKHFFARKKTCLKIQDTEWSDKFSIDVVGSSGTVKCKHTNGFNYEVGVQIRLSNFKLSKIVIFTPYYLLMNNCKYDVEYCENFATQWMTMPSNQCLPFWPKQTKQSEIMIRIKDCPEVSKPFLYNDQHTTLLPFKNKFGGIQVECQVNESSAILSFASYKKGMASVQIVNSMPNVSITCRQTAEDRTFTIGPCESMFYTWDNPLGKREFLWTPDKKEYKNDLVKDGIGEFKSEKGEGYWVSFLDDTQRTLLFTDDISIATKTQFATEFERIEQEINIHIQGVGVSLVDNINTREVLYISIASSGVVWETCKEKARRFKPLSIEMSSVIEKAYQNYLNAIKTGQPSTPRQMLEHKIEIDFIEGKLYKPNKRKIRRSFQPGCWIMYKTSPHRLQVHAKINRLQIDNQMPDCIFPVILAPIPPSKTVAVDCEPKPFGEVSIMMRKSDFSTIQQYQDVALIQVDQDKENFYDLLHFSPLKVHVSFSNQGSSSTDKKSNPLAANFVSLFVQSVGVTLTEIQDVVFKLAFFERQHKFMSQKQLTGEVITHYCGQAIKQMYVLVLGLDVIGNPFGLVIGLRQGVEDLFYEPIQGAIQGPEEFAEGLALGVKSLFGHAVGGAAGAVSRITGTLGKGIAALTLDDDYQRKRREAQLQRSGNIQEGLAQSGKGLVMGVFDGVTGVFVKPITGAKEEGVEGFFKGVGKGVVGLVTRPTAGVIDFASGTLDSVKRQVTRLRPPRYFQDDKIVRPYNKHEAEGNKLLQDVEKGKFATTDVYVAHAIISTDGKLIVLITDKRIVMVVKGDIFGQWNSDWQLSWEEIKGSPKVTEKGVVIPLREAKKKVLGFFGSGDNVRVINVKNIEVSTWIAEKIEECMATHN</sequence>
<evidence type="ECO:0000313" key="10">
    <source>
        <dbReference type="EnsemblMetazoa" id="SMAR008511-PA"/>
    </source>
</evidence>
<reference evidence="10" key="2">
    <citation type="submission" date="2015-02" db="UniProtKB">
        <authorList>
            <consortium name="EnsemblMetazoa"/>
        </authorList>
    </citation>
    <scope>IDENTIFICATION</scope>
</reference>
<evidence type="ECO:0000256" key="4">
    <source>
        <dbReference type="SAM" id="Coils"/>
    </source>
</evidence>
<dbReference type="OMA" id="SGWRPIR"/>
<evidence type="ECO:0000259" key="7">
    <source>
        <dbReference type="Pfam" id="PF25033"/>
    </source>
</evidence>
<reference evidence="11" key="1">
    <citation type="submission" date="2011-05" db="EMBL/GenBank/DDBJ databases">
        <authorList>
            <person name="Richards S.R."/>
            <person name="Qu J."/>
            <person name="Jiang H."/>
            <person name="Jhangiani S.N."/>
            <person name="Agravi P."/>
            <person name="Goodspeed R."/>
            <person name="Gross S."/>
            <person name="Mandapat C."/>
            <person name="Jackson L."/>
            <person name="Mathew T."/>
            <person name="Pu L."/>
            <person name="Thornton R."/>
            <person name="Saada N."/>
            <person name="Wilczek-Boney K.B."/>
            <person name="Lee S."/>
            <person name="Kovar C."/>
            <person name="Wu Y."/>
            <person name="Scherer S.E."/>
            <person name="Worley K.C."/>
            <person name="Muzny D.M."/>
            <person name="Gibbs R."/>
        </authorList>
    </citation>
    <scope>NUCLEOTIDE SEQUENCE</scope>
    <source>
        <strain evidence="11">Brora</strain>
    </source>
</reference>
<evidence type="ECO:0000259" key="8">
    <source>
        <dbReference type="Pfam" id="PF25036"/>
    </source>
</evidence>
<dbReference type="EMBL" id="JH431845">
    <property type="status" value="NOT_ANNOTATED_CDS"/>
    <property type="molecule type" value="Genomic_DNA"/>
</dbReference>
<feature type="domain" description="VPS13-like middle region" evidence="7">
    <location>
        <begin position="1082"/>
        <end position="1899"/>
    </location>
</feature>
<dbReference type="InterPro" id="IPR009543">
    <property type="entry name" value="VPS13_VAB"/>
</dbReference>
<dbReference type="eggNOG" id="KOG1809">
    <property type="taxonomic scope" value="Eukaryota"/>
</dbReference>
<dbReference type="InterPro" id="IPR056748">
    <property type="entry name" value="VPS13-like_C"/>
</dbReference>
<dbReference type="Proteomes" id="UP000014500">
    <property type="component" value="Unassembled WGS sequence"/>
</dbReference>
<dbReference type="InterPro" id="IPR026847">
    <property type="entry name" value="VPS13"/>
</dbReference>
<dbReference type="GO" id="GO:0006869">
    <property type="term" value="P:lipid transport"/>
    <property type="evidence" value="ECO:0007669"/>
    <property type="project" value="UniProtKB-KW"/>
</dbReference>
<dbReference type="Pfam" id="PF25033">
    <property type="entry name" value="VPS13_M"/>
    <property type="match status" value="1"/>
</dbReference>
<evidence type="ECO:0000259" key="9">
    <source>
        <dbReference type="Pfam" id="PF25037"/>
    </source>
</evidence>
<evidence type="ECO:0000256" key="1">
    <source>
        <dbReference type="ARBA" id="ARBA00006545"/>
    </source>
</evidence>
<protein>
    <recommendedName>
        <fullName evidence="12">Vacuolar protein sorting-associated protein 13</fullName>
    </recommendedName>
</protein>
<feature type="compositionally biased region" description="Basic and acidic residues" evidence="5">
    <location>
        <begin position="1029"/>
        <end position="1040"/>
    </location>
</feature>
<evidence type="ECO:0000313" key="11">
    <source>
        <dbReference type="Proteomes" id="UP000014500"/>
    </source>
</evidence>
<feature type="domain" description="Vacuolar protein sorting-associated protein 13 VPS13 adaptor binding" evidence="8">
    <location>
        <begin position="1982"/>
        <end position="2512"/>
    </location>
</feature>
<keyword evidence="4" id="KW-0175">Coiled coil</keyword>